<evidence type="ECO:0000313" key="1">
    <source>
        <dbReference type="EMBL" id="KAI9921331.1"/>
    </source>
</evidence>
<protein>
    <submittedName>
        <fullName evidence="1">Uncharacterized protein</fullName>
    </submittedName>
</protein>
<organism evidence="1 2">
    <name type="scientific">Peronosclerospora sorghi</name>
    <dbReference type="NCBI Taxonomy" id="230839"/>
    <lineage>
        <taxon>Eukaryota</taxon>
        <taxon>Sar</taxon>
        <taxon>Stramenopiles</taxon>
        <taxon>Oomycota</taxon>
        <taxon>Peronosporomycetes</taxon>
        <taxon>Peronosporales</taxon>
        <taxon>Peronosporaceae</taxon>
        <taxon>Peronosclerospora</taxon>
    </lineage>
</organism>
<proteinExistence type="predicted"/>
<evidence type="ECO:0000313" key="2">
    <source>
        <dbReference type="Proteomes" id="UP001163321"/>
    </source>
</evidence>
<dbReference type="EMBL" id="CM047580">
    <property type="protein sequence ID" value="KAI9921331.1"/>
    <property type="molecule type" value="Genomic_DNA"/>
</dbReference>
<gene>
    <name evidence="1" type="ORF">PsorP6_001807</name>
</gene>
<name>A0ACC0WTP6_9STRA</name>
<sequence>MRGSSLAHRYGIGESKLRCFYCRRIHLRQRCPATALLLLRLISAASKPCVQKKRMLLKKEGVNFTKKNKIDKACLQEFDSVAQHASG</sequence>
<keyword evidence="2" id="KW-1185">Reference proteome</keyword>
<dbReference type="Proteomes" id="UP001163321">
    <property type="component" value="Chromosome 1"/>
</dbReference>
<accession>A0ACC0WTP6</accession>
<comment type="caution">
    <text evidence="1">The sequence shown here is derived from an EMBL/GenBank/DDBJ whole genome shotgun (WGS) entry which is preliminary data.</text>
</comment>
<reference evidence="1 2" key="1">
    <citation type="journal article" date="2022" name="bioRxiv">
        <title>The genome of the oomycete Peronosclerospora sorghi, a cosmopolitan pathogen of maize and sorghum, is inflated with dispersed pseudogenes.</title>
        <authorList>
            <person name="Fletcher K."/>
            <person name="Martin F."/>
            <person name="Isakeit T."/>
            <person name="Cavanaugh K."/>
            <person name="Magill C."/>
            <person name="Michelmore R."/>
        </authorList>
    </citation>
    <scope>NUCLEOTIDE SEQUENCE [LARGE SCALE GENOMIC DNA]</scope>
    <source>
        <strain evidence="1">P6</strain>
    </source>
</reference>